<dbReference type="EMBL" id="JBHSRS010000018">
    <property type="protein sequence ID" value="MFC6281253.1"/>
    <property type="molecule type" value="Genomic_DNA"/>
</dbReference>
<evidence type="ECO:0000256" key="6">
    <source>
        <dbReference type="SAM" id="Phobius"/>
    </source>
</evidence>
<organism evidence="7 8">
    <name type="scientific">Polaromonas aquatica</name>
    <dbReference type="NCBI Taxonomy" id="332657"/>
    <lineage>
        <taxon>Bacteria</taxon>
        <taxon>Pseudomonadati</taxon>
        <taxon>Pseudomonadota</taxon>
        <taxon>Betaproteobacteria</taxon>
        <taxon>Burkholderiales</taxon>
        <taxon>Comamonadaceae</taxon>
        <taxon>Polaromonas</taxon>
    </lineage>
</organism>
<dbReference type="PANTHER" id="PTHR30086">
    <property type="entry name" value="ARGININE EXPORTER PROTEIN ARGO"/>
    <property type="match status" value="1"/>
</dbReference>
<dbReference type="PANTHER" id="PTHR30086:SF20">
    <property type="entry name" value="ARGININE EXPORTER PROTEIN ARGO-RELATED"/>
    <property type="match status" value="1"/>
</dbReference>
<comment type="caution">
    <text evidence="7">The sequence shown here is derived from an EMBL/GenBank/DDBJ whole genome shotgun (WGS) entry which is preliminary data.</text>
</comment>
<gene>
    <name evidence="7" type="ORF">ACFQND_08430</name>
</gene>
<feature type="transmembrane region" description="Helical" evidence="6">
    <location>
        <begin position="73"/>
        <end position="92"/>
    </location>
</feature>
<feature type="transmembrane region" description="Helical" evidence="6">
    <location>
        <begin position="145"/>
        <end position="164"/>
    </location>
</feature>
<dbReference type="Pfam" id="PF01810">
    <property type="entry name" value="LysE"/>
    <property type="match status" value="1"/>
</dbReference>
<evidence type="ECO:0000256" key="4">
    <source>
        <dbReference type="ARBA" id="ARBA00022989"/>
    </source>
</evidence>
<reference evidence="8" key="1">
    <citation type="journal article" date="2019" name="Int. J. Syst. Evol. Microbiol.">
        <title>The Global Catalogue of Microorganisms (GCM) 10K type strain sequencing project: providing services to taxonomists for standard genome sequencing and annotation.</title>
        <authorList>
            <consortium name="The Broad Institute Genomics Platform"/>
            <consortium name="The Broad Institute Genome Sequencing Center for Infectious Disease"/>
            <person name="Wu L."/>
            <person name="Ma J."/>
        </authorList>
    </citation>
    <scope>NUCLEOTIDE SEQUENCE [LARGE SCALE GENOMIC DNA]</scope>
    <source>
        <strain evidence="8">CCUG 39402</strain>
    </source>
</reference>
<evidence type="ECO:0000256" key="2">
    <source>
        <dbReference type="ARBA" id="ARBA00022475"/>
    </source>
</evidence>
<sequence length="203" mass="21820">MNWQEFTALLVLATAMSFSPGPNTTLSTALAANHGLRRALPFVCSVPVGWGVLLSLCAMGLGALVLAVPLLSWLIKLVGVGYLLWLASKIARSRQLSQADAARLNVGFWQGAALQFVNIKAWMLALAIVSGWIAGRADPGQRFAVVLPVMLAYAFVSNLTYALAGSLLREWLAGPDGSGRRLRAFNRIMALVLVLTALWMLTL</sequence>
<feature type="transmembrane region" description="Helical" evidence="6">
    <location>
        <begin position="184"/>
        <end position="202"/>
    </location>
</feature>
<evidence type="ECO:0000313" key="8">
    <source>
        <dbReference type="Proteomes" id="UP001596270"/>
    </source>
</evidence>
<accession>A0ABW1TVC9</accession>
<name>A0ABW1TVC9_9BURK</name>
<keyword evidence="4 6" id="KW-1133">Transmembrane helix</keyword>
<comment type="subcellular location">
    <subcellularLocation>
        <location evidence="1">Cell membrane</location>
        <topology evidence="1">Multi-pass membrane protein</topology>
    </subcellularLocation>
</comment>
<feature type="transmembrane region" description="Helical" evidence="6">
    <location>
        <begin position="112"/>
        <end position="133"/>
    </location>
</feature>
<keyword evidence="3 6" id="KW-0812">Transmembrane</keyword>
<dbReference type="Proteomes" id="UP001596270">
    <property type="component" value="Unassembled WGS sequence"/>
</dbReference>
<proteinExistence type="predicted"/>
<protein>
    <submittedName>
        <fullName evidence="7">LysE family translocator</fullName>
    </submittedName>
</protein>
<keyword evidence="5 6" id="KW-0472">Membrane</keyword>
<evidence type="ECO:0000256" key="3">
    <source>
        <dbReference type="ARBA" id="ARBA00022692"/>
    </source>
</evidence>
<dbReference type="InterPro" id="IPR001123">
    <property type="entry name" value="LeuE-type"/>
</dbReference>
<evidence type="ECO:0000313" key="7">
    <source>
        <dbReference type="EMBL" id="MFC6281253.1"/>
    </source>
</evidence>
<dbReference type="RefSeq" id="WP_371436812.1">
    <property type="nucleotide sequence ID" value="NZ_JBHSRS010000018.1"/>
</dbReference>
<evidence type="ECO:0000256" key="5">
    <source>
        <dbReference type="ARBA" id="ARBA00023136"/>
    </source>
</evidence>
<keyword evidence="2" id="KW-1003">Cell membrane</keyword>
<evidence type="ECO:0000256" key="1">
    <source>
        <dbReference type="ARBA" id="ARBA00004651"/>
    </source>
</evidence>
<keyword evidence="8" id="KW-1185">Reference proteome</keyword>
<feature type="transmembrane region" description="Helical" evidence="6">
    <location>
        <begin position="47"/>
        <end position="66"/>
    </location>
</feature>